<evidence type="ECO:0000256" key="2">
    <source>
        <dbReference type="ARBA" id="ARBA00023274"/>
    </source>
</evidence>
<evidence type="ECO:0000256" key="1">
    <source>
        <dbReference type="ARBA" id="ARBA00022980"/>
    </source>
</evidence>
<keyword evidence="5" id="KW-1185">Reference proteome</keyword>
<dbReference type="Pfam" id="PF01084">
    <property type="entry name" value="Ribosomal_S18"/>
    <property type="match status" value="1"/>
</dbReference>
<dbReference type="GO" id="GO:0003735">
    <property type="term" value="F:structural constituent of ribosome"/>
    <property type="evidence" value="ECO:0007669"/>
    <property type="project" value="InterPro"/>
</dbReference>
<evidence type="ECO:0000313" key="5">
    <source>
        <dbReference type="Proteomes" id="UP000095605"/>
    </source>
</evidence>
<dbReference type="AlphaFoldDB" id="A0A1E5RNB8"/>
<dbReference type="SUPFAM" id="SSF46911">
    <property type="entry name" value="Ribosomal protein S18"/>
    <property type="match status" value="1"/>
</dbReference>
<name>A0A1E5RNB8_9ASCO</name>
<keyword evidence="1" id="KW-0689">Ribosomal protein</keyword>
<evidence type="ECO:0000313" key="4">
    <source>
        <dbReference type="EMBL" id="OEJ88163.1"/>
    </source>
</evidence>
<protein>
    <recommendedName>
        <fullName evidence="3">Small ribosomal subunit protein bS18m</fullName>
    </recommendedName>
</protein>
<proteinExistence type="predicted"/>
<dbReference type="OrthoDB" id="3970825at2759"/>
<keyword evidence="2" id="KW-0687">Ribonucleoprotein</keyword>
<dbReference type="Proteomes" id="UP000095605">
    <property type="component" value="Unassembled WGS sequence"/>
</dbReference>
<gene>
    <name evidence="4" type="ORF">AWRI3578_g2210</name>
</gene>
<dbReference type="GO" id="GO:0005840">
    <property type="term" value="C:ribosome"/>
    <property type="evidence" value="ECO:0007669"/>
    <property type="project" value="UniProtKB-KW"/>
</dbReference>
<reference evidence="5" key="1">
    <citation type="journal article" date="2016" name="Genome Announc.">
        <title>Genome sequences of three species of Hanseniaspora isolated from spontaneous wine fermentations.</title>
        <authorList>
            <person name="Sternes P.R."/>
            <person name="Lee D."/>
            <person name="Kutyna D.R."/>
            <person name="Borneman A.R."/>
        </authorList>
    </citation>
    <scope>NUCLEOTIDE SEQUENCE [LARGE SCALE GENOMIC DNA]</scope>
    <source>
        <strain evidence="5">AWRI3578</strain>
    </source>
</reference>
<dbReference type="InterPro" id="IPR001648">
    <property type="entry name" value="Ribosomal_bS18"/>
</dbReference>
<comment type="caution">
    <text evidence="4">The sequence shown here is derived from an EMBL/GenBank/DDBJ whole genome shotgun (WGS) entry which is preliminary data.</text>
</comment>
<organism evidence="4 5">
    <name type="scientific">Hanseniaspora opuntiae</name>
    <dbReference type="NCBI Taxonomy" id="211096"/>
    <lineage>
        <taxon>Eukaryota</taxon>
        <taxon>Fungi</taxon>
        <taxon>Dikarya</taxon>
        <taxon>Ascomycota</taxon>
        <taxon>Saccharomycotina</taxon>
        <taxon>Saccharomycetes</taxon>
        <taxon>Saccharomycodales</taxon>
        <taxon>Saccharomycodaceae</taxon>
        <taxon>Hanseniaspora</taxon>
    </lineage>
</organism>
<evidence type="ECO:0000256" key="3">
    <source>
        <dbReference type="ARBA" id="ARBA00035264"/>
    </source>
</evidence>
<sequence>MNNTASRIIKRFNSSHNKTYDLNKHFKTNTFPFLVDAKESQKKNILRPHSEARQVSSFGQYNSLQSFHPKFRSIFVDNNNYLPRLYNDEDLLSVRTNYKTNNTIISELSPEELSLDPKFVNQFVFHTGEIKGKHITRLTTTNQKKIEKTIKLMRSNIMLSTRHKYQF</sequence>
<dbReference type="Gene3D" id="4.10.640.10">
    <property type="entry name" value="Ribosomal protein S18"/>
    <property type="match status" value="1"/>
</dbReference>
<dbReference type="EMBL" id="LPNL01000004">
    <property type="protein sequence ID" value="OEJ88163.1"/>
    <property type="molecule type" value="Genomic_DNA"/>
</dbReference>
<dbReference type="GO" id="GO:1990904">
    <property type="term" value="C:ribonucleoprotein complex"/>
    <property type="evidence" value="ECO:0007669"/>
    <property type="project" value="UniProtKB-KW"/>
</dbReference>
<accession>A0A1E5RNB8</accession>
<dbReference type="InterPro" id="IPR036870">
    <property type="entry name" value="Ribosomal_bS18_sf"/>
</dbReference>
<dbReference type="GO" id="GO:0006412">
    <property type="term" value="P:translation"/>
    <property type="evidence" value="ECO:0007669"/>
    <property type="project" value="InterPro"/>
</dbReference>